<reference evidence="1 2" key="1">
    <citation type="journal article" date="2007" name="Int. J. Syst. Evol. Microbiol.">
        <title>Paenibacillus ginsengarvi sp. nov., isolated from soil from ginseng cultivation.</title>
        <authorList>
            <person name="Yoon M.H."/>
            <person name="Ten L.N."/>
            <person name="Im W.T."/>
        </authorList>
    </citation>
    <scope>NUCLEOTIDE SEQUENCE [LARGE SCALE GENOMIC DNA]</scope>
    <source>
        <strain evidence="1 2">KCTC 13059</strain>
    </source>
</reference>
<dbReference type="AlphaFoldDB" id="A0A3B0BVJ7"/>
<evidence type="ECO:0000313" key="1">
    <source>
        <dbReference type="EMBL" id="RKN77082.1"/>
    </source>
</evidence>
<dbReference type="Proteomes" id="UP000282311">
    <property type="component" value="Unassembled WGS sequence"/>
</dbReference>
<accession>A0A3B0BVJ7</accession>
<sequence length="245" mass="28387">MTEHSLANLSHDEHYTILIADEEYCPMDYERTQELINDVKRSWASIAKDANNKKGRSLEDLAVFLTSCIIPFDVEHDIHTNSNQFDGFVEVRSYNGNNPFLASVGTFFHAECKNENSAVDITHVQKVGAIMDHHHFNFSIIFSRKRVTGCGKYEAAQAYIITLFSGKEKRIINIPFTDIELMVTERKNFLTLLREKNKQLALHDLQGNTLETQLRKIHELYRQGIITEEHKNHINDMIIESYDER</sequence>
<gene>
    <name evidence="1" type="ORF">D7M11_23965</name>
</gene>
<dbReference type="OrthoDB" id="2989278at2"/>
<dbReference type="EMBL" id="RBAH01000020">
    <property type="protein sequence ID" value="RKN77082.1"/>
    <property type="molecule type" value="Genomic_DNA"/>
</dbReference>
<name>A0A3B0BVJ7_9BACL</name>
<protein>
    <recommendedName>
        <fullName evidence="3">Restriction endonuclease</fullName>
    </recommendedName>
</protein>
<evidence type="ECO:0008006" key="3">
    <source>
        <dbReference type="Google" id="ProtNLM"/>
    </source>
</evidence>
<proteinExistence type="predicted"/>
<keyword evidence="2" id="KW-1185">Reference proteome</keyword>
<comment type="caution">
    <text evidence="1">The sequence shown here is derived from an EMBL/GenBank/DDBJ whole genome shotgun (WGS) entry which is preliminary data.</text>
</comment>
<organism evidence="1 2">
    <name type="scientific">Paenibacillus ginsengarvi</name>
    <dbReference type="NCBI Taxonomy" id="400777"/>
    <lineage>
        <taxon>Bacteria</taxon>
        <taxon>Bacillati</taxon>
        <taxon>Bacillota</taxon>
        <taxon>Bacilli</taxon>
        <taxon>Bacillales</taxon>
        <taxon>Paenibacillaceae</taxon>
        <taxon>Paenibacillus</taxon>
    </lineage>
</organism>
<dbReference type="RefSeq" id="WP_120749791.1">
    <property type="nucleotide sequence ID" value="NZ_RBAH01000020.1"/>
</dbReference>
<evidence type="ECO:0000313" key="2">
    <source>
        <dbReference type="Proteomes" id="UP000282311"/>
    </source>
</evidence>